<proteinExistence type="inferred from homology"/>
<reference evidence="10" key="1">
    <citation type="journal article" date="2021" name="PeerJ">
        <title>Extensive microbial diversity within the chicken gut microbiome revealed by metagenomics and culture.</title>
        <authorList>
            <person name="Gilroy R."/>
            <person name="Ravi A."/>
            <person name="Getino M."/>
            <person name="Pursley I."/>
            <person name="Horton D.L."/>
            <person name="Alikhan N.F."/>
            <person name="Baker D."/>
            <person name="Gharbi K."/>
            <person name="Hall N."/>
            <person name="Watson M."/>
            <person name="Adriaenssens E.M."/>
            <person name="Foster-Nyarko E."/>
            <person name="Jarju S."/>
            <person name="Secka A."/>
            <person name="Antonio M."/>
            <person name="Oren A."/>
            <person name="Chaudhuri R.R."/>
            <person name="La Ragione R."/>
            <person name="Hildebrand F."/>
            <person name="Pallen M.J."/>
        </authorList>
    </citation>
    <scope>NUCLEOTIDE SEQUENCE</scope>
    <source>
        <strain evidence="10">316</strain>
    </source>
</reference>
<dbReference type="InterPro" id="IPR003660">
    <property type="entry name" value="HAMP_dom"/>
</dbReference>
<keyword evidence="6" id="KW-0812">Transmembrane</keyword>
<organism evidence="10 11">
    <name type="scientific">Methylorubrum populi</name>
    <dbReference type="NCBI Taxonomy" id="223967"/>
    <lineage>
        <taxon>Bacteria</taxon>
        <taxon>Pseudomonadati</taxon>
        <taxon>Pseudomonadota</taxon>
        <taxon>Alphaproteobacteria</taxon>
        <taxon>Hyphomicrobiales</taxon>
        <taxon>Methylobacteriaceae</taxon>
        <taxon>Methylorubrum</taxon>
    </lineage>
</organism>
<dbReference type="CDD" id="cd06225">
    <property type="entry name" value="HAMP"/>
    <property type="match status" value="1"/>
</dbReference>
<dbReference type="Gene3D" id="6.10.340.10">
    <property type="match status" value="1"/>
</dbReference>
<dbReference type="InterPro" id="IPR000727">
    <property type="entry name" value="T_SNARE_dom"/>
</dbReference>
<dbReference type="GO" id="GO:0005886">
    <property type="term" value="C:plasma membrane"/>
    <property type="evidence" value="ECO:0007669"/>
    <property type="project" value="UniProtKB-SubCell"/>
</dbReference>
<keyword evidence="6" id="KW-1133">Transmembrane helix</keyword>
<dbReference type="GO" id="GO:0004888">
    <property type="term" value="F:transmembrane signaling receptor activity"/>
    <property type="evidence" value="ECO:0007669"/>
    <property type="project" value="InterPro"/>
</dbReference>
<evidence type="ECO:0000313" key="11">
    <source>
        <dbReference type="Proteomes" id="UP000742631"/>
    </source>
</evidence>
<dbReference type="GO" id="GO:0007165">
    <property type="term" value="P:signal transduction"/>
    <property type="evidence" value="ECO:0007669"/>
    <property type="project" value="UniProtKB-KW"/>
</dbReference>
<evidence type="ECO:0000256" key="2">
    <source>
        <dbReference type="ARBA" id="ARBA00022519"/>
    </source>
</evidence>
<keyword evidence="3 5" id="KW-0807">Transducer</keyword>
<evidence type="ECO:0000259" key="9">
    <source>
        <dbReference type="PROSITE" id="PS50885"/>
    </source>
</evidence>
<dbReference type="Pfam" id="PF00672">
    <property type="entry name" value="HAMP"/>
    <property type="match status" value="1"/>
</dbReference>
<dbReference type="GO" id="GO:0006935">
    <property type="term" value="P:chemotaxis"/>
    <property type="evidence" value="ECO:0007669"/>
    <property type="project" value="InterPro"/>
</dbReference>
<dbReference type="AlphaFoldDB" id="A0A921DYX7"/>
<feature type="transmembrane region" description="Helical" evidence="6">
    <location>
        <begin position="189"/>
        <end position="214"/>
    </location>
</feature>
<keyword evidence="6" id="KW-0472">Membrane</keyword>
<dbReference type="InterPro" id="IPR004090">
    <property type="entry name" value="Chemotax_Me-accpt_rcpt"/>
</dbReference>
<gene>
    <name evidence="10" type="ORF">K8W01_00250</name>
</gene>
<dbReference type="SUPFAM" id="SSF158472">
    <property type="entry name" value="HAMP domain-like"/>
    <property type="match status" value="1"/>
</dbReference>
<protein>
    <submittedName>
        <fullName evidence="10">Methyl-accepting chemotaxis protein</fullName>
    </submittedName>
</protein>
<dbReference type="PROSITE" id="PS51257">
    <property type="entry name" value="PROKAR_LIPOPROTEIN"/>
    <property type="match status" value="1"/>
</dbReference>
<evidence type="ECO:0000256" key="5">
    <source>
        <dbReference type="PROSITE-ProRule" id="PRU00284"/>
    </source>
</evidence>
<feature type="domain" description="HAMP" evidence="9">
    <location>
        <begin position="212"/>
        <end position="265"/>
    </location>
</feature>
<feature type="domain" description="Methyl-accepting transducer" evidence="7">
    <location>
        <begin position="307"/>
        <end position="543"/>
    </location>
</feature>
<dbReference type="PROSITE" id="PS50885">
    <property type="entry name" value="HAMP"/>
    <property type="match status" value="1"/>
</dbReference>
<comment type="subcellular location">
    <subcellularLocation>
        <location evidence="1">Cell inner membrane</location>
        <topology evidence="1">Multi-pass membrane protein</topology>
    </subcellularLocation>
</comment>
<dbReference type="Pfam" id="PF00015">
    <property type="entry name" value="MCPsignal"/>
    <property type="match status" value="1"/>
</dbReference>
<comment type="similarity">
    <text evidence="4">Belongs to the methyl-accepting chemotaxis (MCP) protein family.</text>
</comment>
<evidence type="ECO:0000256" key="4">
    <source>
        <dbReference type="ARBA" id="ARBA00029447"/>
    </source>
</evidence>
<name>A0A921DYX7_9HYPH</name>
<evidence type="ECO:0000256" key="6">
    <source>
        <dbReference type="SAM" id="Phobius"/>
    </source>
</evidence>
<dbReference type="EMBL" id="DYYG01000001">
    <property type="protein sequence ID" value="HJE22079.1"/>
    <property type="molecule type" value="Genomic_DNA"/>
</dbReference>
<sequence length="563" mass="58887">MFMMARFKILTKLIGVIGLITVIVGGCIWYAQARMSTIDDAYSLFIVREAKAVSSARRTNRLIFELNYWVYRTIAETDEQQMKAAHEGFRAAVPFMRQAVADLKKQAPTFGPRIEEQTARIESFVTNVTEVLRLGTMNQNAEAIDLVHRAIDPTFSAMVAEGGKLADDIAAYMEQSSDQLTEQTNATRYSLMSVSAVGMLIGLAAAIFVSIAGITRPLGNLVRILQRMAKGEIDATISEAARGDEIGAVGRAVEGIKTMVAQKAAEQAEMRRIADEAASAERKRTMLELASGFEAAVGSVVGLVSASATELQATAQQMTATAAETASQSTAVAAAAEEAAANVGTVASAAEELGVSVQEIGRQVSNSADLAQAAVAEADHTTQLVRELSQAAEQIGAMVGMISNIANQTNLLALNATIEAARAGEAGRGFAVVAAEVKELANQTARATEDIAQHIGQVQGVTDQAVTAIGGIGGRIREINAVAASIAAAVEQQGAATQEIVRNVSQASAGTSEVTGNISGVARASEDTGAAAAQVLSSAGELSRQSEHLSAEVDRFLTTIRAA</sequence>
<comment type="caution">
    <text evidence="10">The sequence shown here is derived from an EMBL/GenBank/DDBJ whole genome shotgun (WGS) entry which is preliminary data.</text>
</comment>
<dbReference type="PANTHER" id="PTHR32089:SF112">
    <property type="entry name" value="LYSOZYME-LIKE PROTEIN-RELATED"/>
    <property type="match status" value="1"/>
</dbReference>
<dbReference type="PRINTS" id="PR00260">
    <property type="entry name" value="CHEMTRNSDUCR"/>
</dbReference>
<dbReference type="SUPFAM" id="SSF58104">
    <property type="entry name" value="Methyl-accepting chemotaxis protein (MCP) signaling domain"/>
    <property type="match status" value="1"/>
</dbReference>
<evidence type="ECO:0000313" key="10">
    <source>
        <dbReference type="EMBL" id="HJE22079.1"/>
    </source>
</evidence>
<dbReference type="PANTHER" id="PTHR32089">
    <property type="entry name" value="METHYL-ACCEPTING CHEMOTAXIS PROTEIN MCPB"/>
    <property type="match status" value="1"/>
</dbReference>
<feature type="domain" description="T-SNARE coiled-coil homology" evidence="8">
    <location>
        <begin position="459"/>
        <end position="521"/>
    </location>
</feature>
<dbReference type="SMART" id="SM00304">
    <property type="entry name" value="HAMP"/>
    <property type="match status" value="1"/>
</dbReference>
<dbReference type="Gene3D" id="1.10.287.950">
    <property type="entry name" value="Methyl-accepting chemotaxis protein"/>
    <property type="match status" value="1"/>
</dbReference>
<evidence type="ECO:0000259" key="7">
    <source>
        <dbReference type="PROSITE" id="PS50111"/>
    </source>
</evidence>
<keyword evidence="2" id="KW-0997">Cell inner membrane</keyword>
<evidence type="ECO:0000259" key="8">
    <source>
        <dbReference type="PROSITE" id="PS50192"/>
    </source>
</evidence>
<evidence type="ECO:0000256" key="3">
    <source>
        <dbReference type="ARBA" id="ARBA00023224"/>
    </source>
</evidence>
<evidence type="ECO:0000256" key="1">
    <source>
        <dbReference type="ARBA" id="ARBA00004429"/>
    </source>
</evidence>
<dbReference type="SMART" id="SM00283">
    <property type="entry name" value="MA"/>
    <property type="match status" value="1"/>
</dbReference>
<dbReference type="InterPro" id="IPR004089">
    <property type="entry name" value="MCPsignal_dom"/>
</dbReference>
<dbReference type="PROSITE" id="PS50111">
    <property type="entry name" value="CHEMOTAXIS_TRANSDUC_2"/>
    <property type="match status" value="1"/>
</dbReference>
<keyword evidence="2" id="KW-1003">Cell membrane</keyword>
<dbReference type="Proteomes" id="UP000742631">
    <property type="component" value="Unassembled WGS sequence"/>
</dbReference>
<accession>A0A921DYX7</accession>
<reference evidence="10" key="2">
    <citation type="submission" date="2021-09" db="EMBL/GenBank/DDBJ databases">
        <authorList>
            <person name="Gilroy R."/>
        </authorList>
    </citation>
    <scope>NUCLEOTIDE SEQUENCE</scope>
    <source>
        <strain evidence="10">316</strain>
    </source>
</reference>
<dbReference type="PROSITE" id="PS50192">
    <property type="entry name" value="T_SNARE"/>
    <property type="match status" value="1"/>
</dbReference>